<proteinExistence type="inferred from homology"/>
<evidence type="ECO:0000256" key="1">
    <source>
        <dbReference type="ARBA" id="ARBA00004141"/>
    </source>
</evidence>
<evidence type="ECO:0000256" key="4">
    <source>
        <dbReference type="ARBA" id="ARBA00022989"/>
    </source>
</evidence>
<evidence type="ECO:0000256" key="3">
    <source>
        <dbReference type="ARBA" id="ARBA00022692"/>
    </source>
</evidence>
<evidence type="ECO:0000259" key="7">
    <source>
        <dbReference type="PROSITE" id="PS50928"/>
    </source>
</evidence>
<evidence type="ECO:0000256" key="2">
    <source>
        <dbReference type="ARBA" id="ARBA00022448"/>
    </source>
</evidence>
<dbReference type="EMBL" id="BAVS01000066">
    <property type="protein sequence ID" value="GAE95477.1"/>
    <property type="molecule type" value="Genomic_DNA"/>
</dbReference>
<dbReference type="InterPro" id="IPR035906">
    <property type="entry name" value="MetI-like_sf"/>
</dbReference>
<keyword evidence="2 6" id="KW-0813">Transport</keyword>
<feature type="transmembrane region" description="Helical" evidence="6">
    <location>
        <begin position="271"/>
        <end position="294"/>
    </location>
</feature>
<dbReference type="CDD" id="cd06261">
    <property type="entry name" value="TM_PBP2"/>
    <property type="match status" value="2"/>
</dbReference>
<dbReference type="PANTHER" id="PTHR43879:SF1">
    <property type="entry name" value="GLUCOSE IMPORT SYSTEM PERMEASE PROTEIN GLCU"/>
    <property type="match status" value="1"/>
</dbReference>
<comment type="similarity">
    <text evidence="6">Belongs to the binding-protein-dependent transport system permease family.</text>
</comment>
<reference evidence="8 9" key="1">
    <citation type="journal article" date="2014" name="Genome Announc.">
        <title>Draft Genome Sequence of the Boron-Tolerant and Moderately Halotolerant Bacterium Gracilibacillus boraciitolerans JCM 21714T.</title>
        <authorList>
            <person name="Ahmed I."/>
            <person name="Oshima K."/>
            <person name="Suda W."/>
            <person name="Kitamura K."/>
            <person name="Iida T."/>
            <person name="Ohmori Y."/>
            <person name="Fujiwara T."/>
            <person name="Hattori M."/>
            <person name="Ohkuma M."/>
        </authorList>
    </citation>
    <scope>NUCLEOTIDE SEQUENCE [LARGE SCALE GENOMIC DNA]</scope>
    <source>
        <strain evidence="8 9">JCM 21714</strain>
    </source>
</reference>
<feature type="transmembrane region" description="Helical" evidence="6">
    <location>
        <begin position="216"/>
        <end position="237"/>
    </location>
</feature>
<feature type="transmembrane region" description="Helical" evidence="6">
    <location>
        <begin position="105"/>
        <end position="125"/>
    </location>
</feature>
<feature type="transmembrane region" description="Helical" evidence="6">
    <location>
        <begin position="373"/>
        <end position="393"/>
    </location>
</feature>
<dbReference type="Gene3D" id="1.10.3720.10">
    <property type="entry name" value="MetI-like"/>
    <property type="match status" value="2"/>
</dbReference>
<gene>
    <name evidence="8" type="ORF">JCM21714_4739</name>
</gene>
<dbReference type="eggNOG" id="COG0395">
    <property type="taxonomic scope" value="Bacteria"/>
</dbReference>
<comment type="caution">
    <text evidence="8">The sequence shown here is derived from an EMBL/GenBank/DDBJ whole genome shotgun (WGS) entry which is preliminary data.</text>
</comment>
<evidence type="ECO:0000313" key="9">
    <source>
        <dbReference type="Proteomes" id="UP000019102"/>
    </source>
</evidence>
<feature type="domain" description="ABC transmembrane type-1" evidence="7">
    <location>
        <begin position="68"/>
        <end position="295"/>
    </location>
</feature>
<feature type="transmembrane region" description="Helical" evidence="6">
    <location>
        <begin position="431"/>
        <end position="456"/>
    </location>
</feature>
<keyword evidence="3 6" id="KW-0812">Transmembrane</keyword>
<dbReference type="GO" id="GO:0055085">
    <property type="term" value="P:transmembrane transport"/>
    <property type="evidence" value="ECO:0007669"/>
    <property type="project" value="InterPro"/>
</dbReference>
<keyword evidence="9" id="KW-1185">Reference proteome</keyword>
<keyword evidence="5 6" id="KW-0472">Membrane</keyword>
<dbReference type="AlphaFoldDB" id="W4VQI5"/>
<organism evidence="8 9">
    <name type="scientific">Gracilibacillus boraciitolerans JCM 21714</name>
    <dbReference type="NCBI Taxonomy" id="1298598"/>
    <lineage>
        <taxon>Bacteria</taxon>
        <taxon>Bacillati</taxon>
        <taxon>Bacillota</taxon>
        <taxon>Bacilli</taxon>
        <taxon>Bacillales</taxon>
        <taxon>Bacillaceae</taxon>
        <taxon>Gracilibacillus</taxon>
    </lineage>
</organism>
<keyword evidence="4 6" id="KW-1133">Transmembrane helix</keyword>
<dbReference type="InterPro" id="IPR000515">
    <property type="entry name" value="MetI-like"/>
</dbReference>
<dbReference type="SUPFAM" id="SSF161098">
    <property type="entry name" value="MetI-like"/>
    <property type="match status" value="2"/>
</dbReference>
<dbReference type="GO" id="GO:0005886">
    <property type="term" value="C:plasma membrane"/>
    <property type="evidence" value="ECO:0007669"/>
    <property type="project" value="UniProtKB-SubCell"/>
</dbReference>
<feature type="domain" description="ABC transmembrane type-1" evidence="7">
    <location>
        <begin position="369"/>
        <end position="560"/>
    </location>
</feature>
<dbReference type="Proteomes" id="UP000019102">
    <property type="component" value="Unassembled WGS sequence"/>
</dbReference>
<feature type="transmembrane region" description="Helical" evidence="6">
    <location>
        <begin position="12"/>
        <end position="34"/>
    </location>
</feature>
<feature type="transmembrane region" description="Helical" evidence="6">
    <location>
        <begin position="477"/>
        <end position="501"/>
    </location>
</feature>
<dbReference type="eggNOG" id="COG1175">
    <property type="taxonomic scope" value="Bacteria"/>
</dbReference>
<dbReference type="Pfam" id="PF00528">
    <property type="entry name" value="BPD_transp_1"/>
    <property type="match status" value="2"/>
</dbReference>
<feature type="transmembrane region" description="Helical" evidence="6">
    <location>
        <begin position="539"/>
        <end position="560"/>
    </location>
</feature>
<dbReference type="PANTHER" id="PTHR43879">
    <property type="entry name" value="ABC TRANSPORTER PERMEASE PROTEIN"/>
    <property type="match status" value="1"/>
</dbReference>
<feature type="transmembrane region" description="Helical" evidence="6">
    <location>
        <begin position="72"/>
        <end position="93"/>
    </location>
</feature>
<sequence>MRISKDQLMAILFLAPSFLLIIIFVYGFIGWTGWVSISNWNSLVQDMSFAGLKNYLYLFGDYRFQADLRNTVFFTILFIGFVIILGLGLAILLDQTKKANAIFRNIFLFPMALSFVVTGVVWQWLLNPSTGFNQFLQVFGIQPKWYTDTNILAGFQWGSIEFGLPVAMIAVVIAAVWQMTGFSLAMYVAGLTGIPDELREAARIDGAGEWQIYRKVILPMLTPITMSVIIIMAHISLKIFDLIYAMTGSGANFVTDVPGVYMFETTFRGNYYANGAAIAIIMLLLVAVFIVPYLINSRRGGIILMVIRKIAKYVVLIAVAIFFLTPVYVMVITSVKPLDEVSLSEMWTLPSAIDFASYSEAFTRLAPNFMNSLYLVIPATLLSAILGAMNGYVLSKWRFRGSEIIFTMILFGMFIPYQSILIPLIQFLNQIGLYNSIIGLIFTHVVYGLPITTLMFRNFYANIPPESMIEAAKVDGASFLGIFRLIILPLSITGFVVVAIWQFTNIWNEFLFAVTITNSDAQPVMVALQNLSGSQIVQWNVQMAGALLAAMPTLLVYILLGKYFVRGLLAGSVKG</sequence>
<evidence type="ECO:0000256" key="6">
    <source>
        <dbReference type="RuleBase" id="RU363032"/>
    </source>
</evidence>
<protein>
    <submittedName>
        <fullName evidence="8">ABC transport system</fullName>
    </submittedName>
</protein>
<accession>W4VQI5</accession>
<evidence type="ECO:0000256" key="5">
    <source>
        <dbReference type="ARBA" id="ARBA00023136"/>
    </source>
</evidence>
<dbReference type="STRING" id="1298598.JCM21714_4739"/>
<feature type="transmembrane region" description="Helical" evidence="6">
    <location>
        <begin position="162"/>
        <end position="195"/>
    </location>
</feature>
<comment type="subcellular location">
    <subcellularLocation>
        <location evidence="6">Cell membrane</location>
        <topology evidence="6">Multi-pass membrane protein</topology>
    </subcellularLocation>
    <subcellularLocation>
        <location evidence="1">Membrane</location>
        <topology evidence="1">Multi-pass membrane protein</topology>
    </subcellularLocation>
</comment>
<feature type="transmembrane region" description="Helical" evidence="6">
    <location>
        <begin position="405"/>
        <end position="425"/>
    </location>
</feature>
<dbReference type="PROSITE" id="PS50928">
    <property type="entry name" value="ABC_TM1"/>
    <property type="match status" value="2"/>
</dbReference>
<name>W4VQI5_9BACI</name>
<feature type="transmembrane region" description="Helical" evidence="6">
    <location>
        <begin position="314"/>
        <end position="335"/>
    </location>
</feature>
<evidence type="ECO:0000313" key="8">
    <source>
        <dbReference type="EMBL" id="GAE95477.1"/>
    </source>
</evidence>